<dbReference type="Gene3D" id="1.20.120.1220">
    <property type="match status" value="1"/>
</dbReference>
<dbReference type="RefSeq" id="WP_066354792.1">
    <property type="nucleotide sequence ID" value="NZ_LOED01000036.1"/>
</dbReference>
<proteinExistence type="predicted"/>
<sequence>MRLIVPYLFLALACFFDLEERRIPNEITYGMFITGLLYQALKDGLGAIPGVLGWTAVCLGLVAILSKAFRLGGGDIKLAMASAAWLREYTPVALFIAFSLIIVWTVVLAVKKYGVRNLLNSILLEALYHTKLNLGVQLPGAVFLALGYAIADCLWNETVIILA</sequence>
<comment type="caution">
    <text evidence="3">The sequence shown here is derived from an EMBL/GenBank/DDBJ whole genome shotgun (WGS) entry which is preliminary data.</text>
</comment>
<dbReference type="GO" id="GO:0004190">
    <property type="term" value="F:aspartic-type endopeptidase activity"/>
    <property type="evidence" value="ECO:0007669"/>
    <property type="project" value="InterPro"/>
</dbReference>
<dbReference type="AlphaFoldDB" id="A0A140L329"/>
<accession>A0A140L329</accession>
<feature type="domain" description="Prepilin type IV endopeptidase peptidase" evidence="2">
    <location>
        <begin position="7"/>
        <end position="105"/>
    </location>
</feature>
<keyword evidence="4" id="KW-1185">Reference proteome</keyword>
<dbReference type="OrthoDB" id="5508079at2"/>
<name>A0A140L329_9FIRM</name>
<dbReference type="GO" id="GO:0016020">
    <property type="term" value="C:membrane"/>
    <property type="evidence" value="ECO:0007669"/>
    <property type="project" value="InterPro"/>
</dbReference>
<protein>
    <recommendedName>
        <fullName evidence="2">Prepilin type IV endopeptidase peptidase domain-containing protein</fullName>
    </recommendedName>
</protein>
<organism evidence="3 4">
    <name type="scientific">Fervidicola ferrireducens</name>
    <dbReference type="NCBI Taxonomy" id="520764"/>
    <lineage>
        <taxon>Bacteria</taxon>
        <taxon>Bacillati</taxon>
        <taxon>Bacillota</taxon>
        <taxon>Clostridia</taxon>
        <taxon>Thermosediminibacterales</taxon>
        <taxon>Thermosediminibacteraceae</taxon>
        <taxon>Fervidicola</taxon>
    </lineage>
</organism>
<keyword evidence="1" id="KW-1133">Transmembrane helix</keyword>
<dbReference type="Pfam" id="PF01478">
    <property type="entry name" value="Peptidase_A24"/>
    <property type="match status" value="1"/>
</dbReference>
<evidence type="ECO:0000259" key="2">
    <source>
        <dbReference type="Pfam" id="PF01478"/>
    </source>
</evidence>
<dbReference type="InterPro" id="IPR000045">
    <property type="entry name" value="Prepilin_IV_endopep_pep"/>
</dbReference>
<dbReference type="InParanoid" id="A0A140L329"/>
<evidence type="ECO:0000256" key="1">
    <source>
        <dbReference type="SAM" id="Phobius"/>
    </source>
</evidence>
<evidence type="ECO:0000313" key="4">
    <source>
        <dbReference type="Proteomes" id="UP000070427"/>
    </source>
</evidence>
<keyword evidence="1" id="KW-0812">Transmembrane</keyword>
<dbReference type="Proteomes" id="UP000070427">
    <property type="component" value="Unassembled WGS sequence"/>
</dbReference>
<feature type="transmembrane region" description="Helical" evidence="1">
    <location>
        <begin position="89"/>
        <end position="110"/>
    </location>
</feature>
<gene>
    <name evidence="3" type="ORF">AN618_21210</name>
</gene>
<keyword evidence="1" id="KW-0472">Membrane</keyword>
<dbReference type="EMBL" id="LOED01000036">
    <property type="protein sequence ID" value="KXG74954.1"/>
    <property type="molecule type" value="Genomic_DNA"/>
</dbReference>
<reference evidence="3 4" key="1">
    <citation type="submission" date="2015-12" db="EMBL/GenBank/DDBJ databases">
        <title>Draft genome sequnece of Fervidicola ferrireducens strain Y170.</title>
        <authorList>
            <person name="Patel B.K."/>
        </authorList>
    </citation>
    <scope>NUCLEOTIDE SEQUENCE [LARGE SCALE GENOMIC DNA]</scope>
    <source>
        <strain evidence="3 4">Y170</strain>
    </source>
</reference>
<dbReference type="STRING" id="520764.AN618_21210"/>
<feature type="transmembrane region" description="Helical" evidence="1">
    <location>
        <begin position="45"/>
        <end position="69"/>
    </location>
</feature>
<evidence type="ECO:0000313" key="3">
    <source>
        <dbReference type="EMBL" id="KXG74954.1"/>
    </source>
</evidence>